<protein>
    <recommendedName>
        <fullName evidence="5">Disease resistance protein</fullName>
    </recommendedName>
</protein>
<keyword evidence="2" id="KW-0611">Plant defense</keyword>
<dbReference type="PANTHER" id="PTHR33463">
    <property type="entry name" value="NB-ARC DOMAIN-CONTAINING PROTEIN-RELATED"/>
    <property type="match status" value="1"/>
</dbReference>
<dbReference type="PANTHER" id="PTHR33463:SF198">
    <property type="entry name" value="RPP4C3"/>
    <property type="match status" value="1"/>
</dbReference>
<gene>
    <name evidence="3" type="ORF">Acr_11g0004370</name>
</gene>
<evidence type="ECO:0000256" key="2">
    <source>
        <dbReference type="ARBA" id="ARBA00022821"/>
    </source>
</evidence>
<sequence length="376" mass="43278">MHCTAATSPLACTYYRYPSTIHIFTPTRLHHIFGRALNGKGDESSWNSAPEQLRKSIGKNIRGVEKDVFKLLEWSYNYLESEEAKKCFLLCSLFPEDSNIPIEDIVRYGIGLDLFESIDNMGQARDRVHGYVGILKKCYLLLDSEREECVKIHDVIRDVAISIASREENSFMIRCNEELKDWPENDRHQNNAVISMRCIGMPNNLVFPKLQLLRIQSNIDIFQEFPKSYFEGMKELKVVALLEMYIPSLPASLRCLTNLRTLSLFFCRLTEIDLSIIGALENLKILSFVGLKIHELPEEMGTTLSTGIASFPFPGQQVATLQVQAEKQKGWQDHQFSERVNLFLEQQQQLQKGSQHSFAVPEQFQGQILWEDRFFV</sequence>
<evidence type="ECO:0008006" key="5">
    <source>
        <dbReference type="Google" id="ProtNLM"/>
    </source>
</evidence>
<proteinExistence type="predicted"/>
<organism evidence="3 4">
    <name type="scientific">Actinidia rufa</name>
    <dbReference type="NCBI Taxonomy" id="165716"/>
    <lineage>
        <taxon>Eukaryota</taxon>
        <taxon>Viridiplantae</taxon>
        <taxon>Streptophyta</taxon>
        <taxon>Embryophyta</taxon>
        <taxon>Tracheophyta</taxon>
        <taxon>Spermatophyta</taxon>
        <taxon>Magnoliopsida</taxon>
        <taxon>eudicotyledons</taxon>
        <taxon>Gunneridae</taxon>
        <taxon>Pentapetalae</taxon>
        <taxon>asterids</taxon>
        <taxon>Ericales</taxon>
        <taxon>Actinidiaceae</taxon>
        <taxon>Actinidia</taxon>
    </lineage>
</organism>
<reference evidence="3 4" key="1">
    <citation type="submission" date="2019-07" db="EMBL/GenBank/DDBJ databases">
        <title>De Novo Assembly of kiwifruit Actinidia rufa.</title>
        <authorList>
            <person name="Sugita-Konishi S."/>
            <person name="Sato K."/>
            <person name="Mori E."/>
            <person name="Abe Y."/>
            <person name="Kisaki G."/>
            <person name="Hamano K."/>
            <person name="Suezawa K."/>
            <person name="Otani M."/>
            <person name="Fukuda T."/>
            <person name="Manabe T."/>
            <person name="Gomi K."/>
            <person name="Tabuchi M."/>
            <person name="Akimitsu K."/>
            <person name="Kataoka I."/>
        </authorList>
    </citation>
    <scope>NUCLEOTIDE SEQUENCE [LARGE SCALE GENOMIC DNA]</scope>
    <source>
        <strain evidence="4">cv. Fuchu</strain>
    </source>
</reference>
<dbReference type="Proteomes" id="UP000585474">
    <property type="component" value="Unassembled WGS sequence"/>
</dbReference>
<evidence type="ECO:0000313" key="3">
    <source>
        <dbReference type="EMBL" id="GFY96131.1"/>
    </source>
</evidence>
<dbReference type="GO" id="GO:0006952">
    <property type="term" value="P:defense response"/>
    <property type="evidence" value="ECO:0007669"/>
    <property type="project" value="UniProtKB-KW"/>
</dbReference>
<evidence type="ECO:0000313" key="4">
    <source>
        <dbReference type="Proteomes" id="UP000585474"/>
    </source>
</evidence>
<evidence type="ECO:0000256" key="1">
    <source>
        <dbReference type="ARBA" id="ARBA00022614"/>
    </source>
</evidence>
<dbReference type="EMBL" id="BJWL01000011">
    <property type="protein sequence ID" value="GFY96131.1"/>
    <property type="molecule type" value="Genomic_DNA"/>
</dbReference>
<dbReference type="Gene3D" id="3.80.10.10">
    <property type="entry name" value="Ribonuclease Inhibitor"/>
    <property type="match status" value="1"/>
</dbReference>
<accession>A0A7J0FBS5</accession>
<dbReference type="InterPro" id="IPR032675">
    <property type="entry name" value="LRR_dom_sf"/>
</dbReference>
<dbReference type="InterPro" id="IPR036388">
    <property type="entry name" value="WH-like_DNA-bd_sf"/>
</dbReference>
<name>A0A7J0FBS5_9ERIC</name>
<keyword evidence="4" id="KW-1185">Reference proteome</keyword>
<comment type="caution">
    <text evidence="3">The sequence shown here is derived from an EMBL/GenBank/DDBJ whole genome shotgun (WGS) entry which is preliminary data.</text>
</comment>
<keyword evidence="1" id="KW-0433">Leucine-rich repeat</keyword>
<dbReference type="SUPFAM" id="SSF52058">
    <property type="entry name" value="L domain-like"/>
    <property type="match status" value="1"/>
</dbReference>
<dbReference type="AlphaFoldDB" id="A0A7J0FBS5"/>
<dbReference type="InterPro" id="IPR050905">
    <property type="entry name" value="Plant_NBS-LRR"/>
</dbReference>
<dbReference type="OrthoDB" id="3794806at2759"/>
<dbReference type="Gene3D" id="1.10.10.10">
    <property type="entry name" value="Winged helix-like DNA-binding domain superfamily/Winged helix DNA-binding domain"/>
    <property type="match status" value="1"/>
</dbReference>